<dbReference type="AlphaFoldDB" id="A0A0L7LNY0"/>
<reference evidence="2 3" key="1">
    <citation type="journal article" date="2015" name="Genome Biol. Evol.">
        <title>The genome of winter moth (Operophtera brumata) provides a genomic perspective on sexual dimorphism and phenology.</title>
        <authorList>
            <person name="Derks M.F."/>
            <person name="Smit S."/>
            <person name="Salis L."/>
            <person name="Schijlen E."/>
            <person name="Bossers A."/>
            <person name="Mateman C."/>
            <person name="Pijl A.S."/>
            <person name="de Ridder D."/>
            <person name="Groenen M.A."/>
            <person name="Visser M.E."/>
            <person name="Megens H.J."/>
        </authorList>
    </citation>
    <scope>NUCLEOTIDE SEQUENCE [LARGE SCALE GENOMIC DNA]</scope>
    <source>
        <strain evidence="2">WM2013NL</strain>
        <tissue evidence="2">Head and thorax</tissue>
    </source>
</reference>
<feature type="signal peptide" evidence="1">
    <location>
        <begin position="1"/>
        <end position="16"/>
    </location>
</feature>
<keyword evidence="1" id="KW-0732">Signal</keyword>
<keyword evidence="3" id="KW-1185">Reference proteome</keyword>
<evidence type="ECO:0000313" key="3">
    <source>
        <dbReference type="Proteomes" id="UP000037510"/>
    </source>
</evidence>
<dbReference type="Pfam" id="PF06585">
    <property type="entry name" value="JHBP"/>
    <property type="match status" value="1"/>
</dbReference>
<evidence type="ECO:0008006" key="4">
    <source>
        <dbReference type="Google" id="ProtNLM"/>
    </source>
</evidence>
<dbReference type="InterPro" id="IPR038606">
    <property type="entry name" value="To_sf"/>
</dbReference>
<sequence length="227" mass="24729">MQTLIALSLLIVGITSLPQRQIIAGINLHNERLVTGSIVEAIEDASQAIKDAGLDPLYVEKEATEYALPVPVLFNLSGDLEEFLFTGLSNIVVHNINYSIITNRLTFDIRLPLIELSLGKAVKDVTVFGSRVESYASGRLAVVGIRLTGNVRVSIGIITGISIRSIDLDFSLGGIESELKIMTHGKDFSEPINRFLGEIIPGVLTEYSKEINELLEIVAKDVIEANL</sequence>
<evidence type="ECO:0000313" key="2">
    <source>
        <dbReference type="EMBL" id="KOB77135.1"/>
    </source>
</evidence>
<name>A0A0L7LNY0_OPEBR</name>
<dbReference type="Proteomes" id="UP000037510">
    <property type="component" value="Unassembled WGS sequence"/>
</dbReference>
<evidence type="ECO:0000256" key="1">
    <source>
        <dbReference type="SAM" id="SignalP"/>
    </source>
</evidence>
<dbReference type="Gene3D" id="3.15.10.30">
    <property type="entry name" value="Haemolymph juvenile hormone binding protein"/>
    <property type="match status" value="1"/>
</dbReference>
<comment type="caution">
    <text evidence="2">The sequence shown here is derived from an EMBL/GenBank/DDBJ whole genome shotgun (WGS) entry which is preliminary data.</text>
</comment>
<organism evidence="2 3">
    <name type="scientific">Operophtera brumata</name>
    <name type="common">Winter moth</name>
    <name type="synonym">Phalaena brumata</name>
    <dbReference type="NCBI Taxonomy" id="104452"/>
    <lineage>
        <taxon>Eukaryota</taxon>
        <taxon>Metazoa</taxon>
        <taxon>Ecdysozoa</taxon>
        <taxon>Arthropoda</taxon>
        <taxon>Hexapoda</taxon>
        <taxon>Insecta</taxon>
        <taxon>Pterygota</taxon>
        <taxon>Neoptera</taxon>
        <taxon>Endopterygota</taxon>
        <taxon>Lepidoptera</taxon>
        <taxon>Glossata</taxon>
        <taxon>Ditrysia</taxon>
        <taxon>Geometroidea</taxon>
        <taxon>Geometridae</taxon>
        <taxon>Larentiinae</taxon>
        <taxon>Operophtera</taxon>
    </lineage>
</organism>
<protein>
    <recommendedName>
        <fullName evidence="4">Hemolymph juvenile hormone binding protein</fullName>
    </recommendedName>
</protein>
<dbReference type="OrthoDB" id="7339216at2759"/>
<dbReference type="InterPro" id="IPR010562">
    <property type="entry name" value="Haemolymph_juvenile_hormone-bd"/>
</dbReference>
<dbReference type="EMBL" id="JTDY01000447">
    <property type="protein sequence ID" value="KOB77135.1"/>
    <property type="molecule type" value="Genomic_DNA"/>
</dbReference>
<proteinExistence type="predicted"/>
<accession>A0A0L7LNY0</accession>
<gene>
    <name evidence="2" type="ORF">OBRU01_04590</name>
</gene>
<feature type="chain" id="PRO_5005573615" description="Hemolymph juvenile hormone binding protein" evidence="1">
    <location>
        <begin position="17"/>
        <end position="227"/>
    </location>
</feature>